<gene>
    <name evidence="1" type="ORF">ACFO26_01830</name>
</gene>
<dbReference type="InterPro" id="IPR027417">
    <property type="entry name" value="P-loop_NTPase"/>
</dbReference>
<name>A0ABV9JDT7_9LACT</name>
<comment type="caution">
    <text evidence="1">The sequence shown here is derived from an EMBL/GenBank/DDBJ whole genome shotgun (WGS) entry which is preliminary data.</text>
</comment>
<dbReference type="EMBL" id="JBHSGD010000002">
    <property type="protein sequence ID" value="MFC4651650.1"/>
    <property type="molecule type" value="Genomic_DNA"/>
</dbReference>
<reference evidence="2" key="1">
    <citation type="journal article" date="2019" name="Int. J. Syst. Evol. Microbiol.">
        <title>The Global Catalogue of Microorganisms (GCM) 10K type strain sequencing project: providing services to taxonomists for standard genome sequencing and annotation.</title>
        <authorList>
            <consortium name="The Broad Institute Genomics Platform"/>
            <consortium name="The Broad Institute Genome Sequencing Center for Infectious Disease"/>
            <person name="Wu L."/>
            <person name="Ma J."/>
        </authorList>
    </citation>
    <scope>NUCLEOTIDE SEQUENCE [LARGE SCALE GENOMIC DNA]</scope>
    <source>
        <strain evidence="2">CCUG 63287</strain>
    </source>
</reference>
<dbReference type="PANTHER" id="PTHR37816">
    <property type="entry name" value="YALI0E33011P"/>
    <property type="match status" value="1"/>
</dbReference>
<proteinExistence type="predicted"/>
<dbReference type="SUPFAM" id="SSF52540">
    <property type="entry name" value="P-loop containing nucleoside triphosphate hydrolases"/>
    <property type="match status" value="1"/>
</dbReference>
<evidence type="ECO:0000313" key="1">
    <source>
        <dbReference type="EMBL" id="MFC4651650.1"/>
    </source>
</evidence>
<accession>A0ABV9JDT7</accession>
<dbReference type="Proteomes" id="UP001595987">
    <property type="component" value="Unassembled WGS sequence"/>
</dbReference>
<dbReference type="InterPro" id="IPR052922">
    <property type="entry name" value="Cytidylate_Kinase-2"/>
</dbReference>
<keyword evidence="2" id="KW-1185">Reference proteome</keyword>
<dbReference type="PANTHER" id="PTHR37816:SF2">
    <property type="entry name" value="DNA TOPOLOGY MODULATION PROTEIN FLAR-RELATED PROTEIN"/>
    <property type="match status" value="1"/>
</dbReference>
<organism evidence="1 2">
    <name type="scientific">Lactococcus nasutitermitis</name>
    <dbReference type="NCBI Taxonomy" id="1652957"/>
    <lineage>
        <taxon>Bacteria</taxon>
        <taxon>Bacillati</taxon>
        <taxon>Bacillota</taxon>
        <taxon>Bacilli</taxon>
        <taxon>Lactobacillales</taxon>
        <taxon>Streptococcaceae</taxon>
        <taxon>Lactococcus</taxon>
    </lineage>
</organism>
<dbReference type="RefSeq" id="WP_213536588.1">
    <property type="nucleotide sequence ID" value="NZ_BOVQ01000008.1"/>
</dbReference>
<evidence type="ECO:0008006" key="3">
    <source>
        <dbReference type="Google" id="ProtNLM"/>
    </source>
</evidence>
<sequence>MKLYIIGRVASGKTTLACKISVMTGTHVYHLDDIVHQAAPAGNGNIKRSVIEREQFFQEILMQESYIIEDVGRKCFTQGLREVDTVVLLDLPQKLLKKRIILRFIKQKLHIEKSSYRPSLQMLRAMFTWLKESPREKVKDLPNLVVLKNKKEIKNFLKNF</sequence>
<dbReference type="Gene3D" id="3.40.50.300">
    <property type="entry name" value="P-loop containing nucleotide triphosphate hydrolases"/>
    <property type="match status" value="1"/>
</dbReference>
<evidence type="ECO:0000313" key="2">
    <source>
        <dbReference type="Proteomes" id="UP001595987"/>
    </source>
</evidence>
<protein>
    <recommendedName>
        <fullName evidence="3">DNA topology modulation protein FLAR-related protein</fullName>
    </recommendedName>
</protein>